<accession>A0A5K1JHQ6</accession>
<reference evidence="2 3" key="1">
    <citation type="submission" date="2019-10" db="EMBL/GenBank/DDBJ databases">
        <authorList>
            <person name="Wolf R A."/>
        </authorList>
    </citation>
    <scope>NUCLEOTIDE SEQUENCE [LARGE SCALE GENOMIC DNA]</scope>
    <source>
        <strain evidence="2">Collinsella_aerofaciens_AK_138A</strain>
    </source>
</reference>
<feature type="signal peptide" evidence="1">
    <location>
        <begin position="1"/>
        <end position="26"/>
    </location>
</feature>
<dbReference type="AlphaFoldDB" id="A0A5K1JHQ6"/>
<dbReference type="EMBL" id="CABWIH010000106">
    <property type="protein sequence ID" value="VWM04703.1"/>
    <property type="molecule type" value="Genomic_DNA"/>
</dbReference>
<feature type="chain" id="PRO_5043207503" evidence="1">
    <location>
        <begin position="27"/>
        <end position="54"/>
    </location>
</feature>
<protein>
    <submittedName>
        <fullName evidence="2">Uncharacterized protein</fullName>
    </submittedName>
</protein>
<gene>
    <name evidence="2" type="ORF">LMKDKBCB_00586</name>
</gene>
<keyword evidence="1" id="KW-0732">Signal</keyword>
<evidence type="ECO:0000256" key="1">
    <source>
        <dbReference type="SAM" id="SignalP"/>
    </source>
</evidence>
<name>A0A5K1JHQ6_9ACTN</name>
<organism evidence="2 3">
    <name type="scientific">Collinsella aerofaciens</name>
    <dbReference type="NCBI Taxonomy" id="74426"/>
    <lineage>
        <taxon>Bacteria</taxon>
        <taxon>Bacillati</taxon>
        <taxon>Actinomycetota</taxon>
        <taxon>Coriobacteriia</taxon>
        <taxon>Coriobacteriales</taxon>
        <taxon>Coriobacteriaceae</taxon>
        <taxon>Collinsella</taxon>
    </lineage>
</organism>
<evidence type="ECO:0000313" key="2">
    <source>
        <dbReference type="EMBL" id="VWM04703.1"/>
    </source>
</evidence>
<evidence type="ECO:0000313" key="3">
    <source>
        <dbReference type="Proteomes" id="UP000330807"/>
    </source>
</evidence>
<proteinExistence type="predicted"/>
<sequence>MRRSLPRLALTAALLAGVLAGAPAYAAAATPSQVIGPSECDRMGFLVGIMVRRS</sequence>
<dbReference type="Proteomes" id="UP000330807">
    <property type="component" value="Unassembled WGS sequence"/>
</dbReference>